<keyword evidence="4" id="KW-0274">FAD</keyword>
<dbReference type="GO" id="GO:0050660">
    <property type="term" value="F:flavin adenine dinucleotide binding"/>
    <property type="evidence" value="ECO:0007669"/>
    <property type="project" value="InterPro"/>
</dbReference>
<comment type="caution">
    <text evidence="9">The sequence shown here is derived from an EMBL/GenBank/DDBJ whole genome shotgun (WGS) entry which is preliminary data.</text>
</comment>
<organism evidence="9 10">
    <name type="scientific">Virgisporangium aliadipatigenens</name>
    <dbReference type="NCBI Taxonomy" id="741659"/>
    <lineage>
        <taxon>Bacteria</taxon>
        <taxon>Bacillati</taxon>
        <taxon>Actinomycetota</taxon>
        <taxon>Actinomycetes</taxon>
        <taxon>Micromonosporales</taxon>
        <taxon>Micromonosporaceae</taxon>
        <taxon>Virgisporangium</taxon>
    </lineage>
</organism>
<accession>A0A8J3YTE4</accession>
<feature type="domain" description="Glucose-methanol-choline oxidoreductase N-terminal" evidence="7">
    <location>
        <begin position="242"/>
        <end position="315"/>
    </location>
</feature>
<dbReference type="InterPro" id="IPR000172">
    <property type="entry name" value="GMC_OxRdtase_N"/>
</dbReference>
<dbReference type="Proteomes" id="UP000619260">
    <property type="component" value="Unassembled WGS sequence"/>
</dbReference>
<sequence length="530" mass="56207">MDTPTATGPIFVGPGTGRPIPTRVDVLIVGSGPNGAAYARVISDSHPGARILMVEVGPRLTTLPGLHTRNIADPEEAQRVIRGSEGGNDTRTAQIGDHLSQGRPGAVPAAGTFFVDRAAAEANTPGTLAAAAISSSVGGMGRHWACATPTPHVSELPSFIPEQEWRALLAQSRSLLATSERPLTDSADWRECLRRVSGVFDRRLPAGRRTGNMPVARRIGPDGTVVWSGTDTVLGRLATERRETFTIAAQTLCSELLDHDGRVAAATLRSRVDGSTVTVSASVFVVAADSLRTPQLLWNSGIRPRALGRYLGDHTITAGIFTPEYLDKPEDVSAVFGAGRTLNNTTGTPSNGLGTVPYNPDTHPLHSQFGQAAIYHEGRARGEGVTMFGYMLPKEARFEDRVRFRADRTDRYGMPAIEFDYGLTDRDRELAALASANITRAAEALGASGVVGVTQPHGISLHYLGTVRMGARDDGTSVCDSRSRVWGHDNLHVAGNGVIPAELSCNPTLTSVAMSVRGARAACATLESVV</sequence>
<evidence type="ECO:0000313" key="10">
    <source>
        <dbReference type="Proteomes" id="UP000619260"/>
    </source>
</evidence>
<dbReference type="EMBL" id="BOPF01000029">
    <property type="protein sequence ID" value="GIJ49590.1"/>
    <property type="molecule type" value="Genomic_DNA"/>
</dbReference>
<evidence type="ECO:0000256" key="2">
    <source>
        <dbReference type="ARBA" id="ARBA00010790"/>
    </source>
</evidence>
<evidence type="ECO:0000259" key="8">
    <source>
        <dbReference type="Pfam" id="PF05199"/>
    </source>
</evidence>
<dbReference type="Pfam" id="PF00732">
    <property type="entry name" value="GMC_oxred_N"/>
    <property type="match status" value="1"/>
</dbReference>
<proteinExistence type="inferred from homology"/>
<evidence type="ECO:0000256" key="3">
    <source>
        <dbReference type="ARBA" id="ARBA00022630"/>
    </source>
</evidence>
<dbReference type="PANTHER" id="PTHR42784:SF1">
    <property type="entry name" value="PYRANOSE 2-OXIDASE"/>
    <property type="match status" value="1"/>
</dbReference>
<dbReference type="AlphaFoldDB" id="A0A8J3YTE4"/>
<keyword evidence="5" id="KW-0560">Oxidoreductase</keyword>
<feature type="region of interest" description="Disordered" evidence="6">
    <location>
        <begin position="82"/>
        <end position="104"/>
    </location>
</feature>
<reference evidence="9" key="1">
    <citation type="submission" date="2021-01" db="EMBL/GenBank/DDBJ databases">
        <title>Whole genome shotgun sequence of Virgisporangium aliadipatigenens NBRC 105644.</title>
        <authorList>
            <person name="Komaki H."/>
            <person name="Tamura T."/>
        </authorList>
    </citation>
    <scope>NUCLEOTIDE SEQUENCE</scope>
    <source>
        <strain evidence="9">NBRC 105644</strain>
    </source>
</reference>
<evidence type="ECO:0000259" key="7">
    <source>
        <dbReference type="Pfam" id="PF00732"/>
    </source>
</evidence>
<evidence type="ECO:0000313" key="9">
    <source>
        <dbReference type="EMBL" id="GIJ49590.1"/>
    </source>
</evidence>
<dbReference type="SUPFAM" id="SSF54373">
    <property type="entry name" value="FAD-linked reductases, C-terminal domain"/>
    <property type="match status" value="1"/>
</dbReference>
<dbReference type="InterPro" id="IPR051473">
    <property type="entry name" value="P2Ox-like"/>
</dbReference>
<gene>
    <name evidence="9" type="ORF">Val02_64760</name>
</gene>
<comment type="similarity">
    <text evidence="2">Belongs to the GMC oxidoreductase family.</text>
</comment>
<keyword evidence="10" id="KW-1185">Reference proteome</keyword>
<evidence type="ECO:0000256" key="4">
    <source>
        <dbReference type="ARBA" id="ARBA00022827"/>
    </source>
</evidence>
<dbReference type="SUPFAM" id="SSF51905">
    <property type="entry name" value="FAD/NAD(P)-binding domain"/>
    <property type="match status" value="1"/>
</dbReference>
<dbReference type="Gene3D" id="3.50.50.60">
    <property type="entry name" value="FAD/NAD(P)-binding domain"/>
    <property type="match status" value="2"/>
</dbReference>
<keyword evidence="3" id="KW-0285">Flavoprotein</keyword>
<name>A0A8J3YTE4_9ACTN</name>
<dbReference type="PANTHER" id="PTHR42784">
    <property type="entry name" value="PYRANOSE 2-OXIDASE"/>
    <property type="match status" value="1"/>
</dbReference>
<feature type="domain" description="Glucose-methanol-choline oxidoreductase C-terminal" evidence="8">
    <location>
        <begin position="403"/>
        <end position="514"/>
    </location>
</feature>
<dbReference type="GO" id="GO:0016614">
    <property type="term" value="F:oxidoreductase activity, acting on CH-OH group of donors"/>
    <property type="evidence" value="ECO:0007669"/>
    <property type="project" value="InterPro"/>
</dbReference>
<dbReference type="InterPro" id="IPR036188">
    <property type="entry name" value="FAD/NAD-bd_sf"/>
</dbReference>
<evidence type="ECO:0000256" key="6">
    <source>
        <dbReference type="SAM" id="MobiDB-lite"/>
    </source>
</evidence>
<protein>
    <submittedName>
        <fullName evidence="9">Pyranose oxidase</fullName>
    </submittedName>
</protein>
<dbReference type="Pfam" id="PF05199">
    <property type="entry name" value="GMC_oxred_C"/>
    <property type="match status" value="1"/>
</dbReference>
<dbReference type="InterPro" id="IPR007867">
    <property type="entry name" value="GMC_OxRtase_C"/>
</dbReference>
<comment type="cofactor">
    <cofactor evidence="1">
        <name>FAD</name>
        <dbReference type="ChEBI" id="CHEBI:57692"/>
    </cofactor>
</comment>
<evidence type="ECO:0000256" key="1">
    <source>
        <dbReference type="ARBA" id="ARBA00001974"/>
    </source>
</evidence>
<evidence type="ECO:0000256" key="5">
    <source>
        <dbReference type="ARBA" id="ARBA00023002"/>
    </source>
</evidence>